<dbReference type="EMBL" id="KQ241981">
    <property type="protein sequence ID" value="KNC81908.1"/>
    <property type="molecule type" value="Genomic_DNA"/>
</dbReference>
<dbReference type="AlphaFoldDB" id="A0A0L0G134"/>
<feature type="compositionally biased region" description="Basic and acidic residues" evidence="2">
    <location>
        <begin position="240"/>
        <end position="249"/>
    </location>
</feature>
<evidence type="ECO:0000256" key="2">
    <source>
        <dbReference type="SAM" id="MobiDB-lite"/>
    </source>
</evidence>
<evidence type="ECO:0000259" key="3">
    <source>
        <dbReference type="Pfam" id="PF01205"/>
    </source>
</evidence>
<gene>
    <name evidence="4" type="ORF">SARC_05798</name>
</gene>
<dbReference type="Proteomes" id="UP000054560">
    <property type="component" value="Unassembled WGS sequence"/>
</dbReference>
<dbReference type="RefSeq" id="XP_014155810.1">
    <property type="nucleotide sequence ID" value="XM_014300335.1"/>
</dbReference>
<evidence type="ECO:0000256" key="1">
    <source>
        <dbReference type="ARBA" id="ARBA00007665"/>
    </source>
</evidence>
<feature type="region of interest" description="Disordered" evidence="2">
    <location>
        <begin position="162"/>
        <end position="249"/>
    </location>
</feature>
<name>A0A0L0G134_9EUKA</name>
<dbReference type="InterPro" id="IPR036956">
    <property type="entry name" value="Impact_N_sf"/>
</dbReference>
<dbReference type="InterPro" id="IPR020569">
    <property type="entry name" value="UPF0029_Impact_CS"/>
</dbReference>
<dbReference type="OrthoDB" id="69641at2759"/>
<dbReference type="InterPro" id="IPR001498">
    <property type="entry name" value="Impact_N"/>
</dbReference>
<protein>
    <recommendedName>
        <fullName evidence="3">Impact N-terminal domain-containing protein</fullName>
    </recommendedName>
</protein>
<sequence length="295" mass="31260">MTSKGKDATGTKRSISVGGKSLWTLTSPTVSEKGSVFQSAAIWPLSSEKQAVKALAALCLDSRFSGATCRMTGFRIVEPGKKGRIHKAYNDDGELNGGQRLLGTLTKEKVTNAGVIVVRWYGGVHIGQARFAHIAERTRYILNAIGHKPGQGAQHIWGTGITQFMGRKGPGNKNVGRDAEQGRATSKASGQTHSGTEGRHHELDYAVEQTASTPTKSNAICRIEESPAGGGRQGSGMKRKSIEASESRRCDARREAVAAAAEKRLKISNPSQAFSIGVDAGSKAEAATTAVILMD</sequence>
<dbReference type="PROSITE" id="PS00910">
    <property type="entry name" value="UPF0029"/>
    <property type="match status" value="1"/>
</dbReference>
<dbReference type="Pfam" id="PF01205">
    <property type="entry name" value="Impact_N"/>
    <property type="match status" value="1"/>
</dbReference>
<evidence type="ECO:0000313" key="5">
    <source>
        <dbReference type="Proteomes" id="UP000054560"/>
    </source>
</evidence>
<proteinExistence type="inferred from homology"/>
<accession>A0A0L0G134</accession>
<dbReference type="GO" id="GO:0006446">
    <property type="term" value="P:regulation of translational initiation"/>
    <property type="evidence" value="ECO:0007669"/>
    <property type="project" value="TreeGrafter"/>
</dbReference>
<dbReference type="GO" id="GO:0140469">
    <property type="term" value="P:GCN2-mediated signaling"/>
    <property type="evidence" value="ECO:0007669"/>
    <property type="project" value="TreeGrafter"/>
</dbReference>
<dbReference type="InterPro" id="IPR020568">
    <property type="entry name" value="Ribosomal_Su5_D2-typ_SF"/>
</dbReference>
<dbReference type="InterPro" id="IPR023582">
    <property type="entry name" value="Impact"/>
</dbReference>
<dbReference type="SUPFAM" id="SSF54211">
    <property type="entry name" value="Ribosomal protein S5 domain 2-like"/>
    <property type="match status" value="1"/>
</dbReference>
<feature type="compositionally biased region" description="Polar residues" evidence="2">
    <location>
        <begin position="209"/>
        <end position="218"/>
    </location>
</feature>
<organism evidence="4 5">
    <name type="scientific">Sphaeroforma arctica JP610</name>
    <dbReference type="NCBI Taxonomy" id="667725"/>
    <lineage>
        <taxon>Eukaryota</taxon>
        <taxon>Ichthyosporea</taxon>
        <taxon>Ichthyophonida</taxon>
        <taxon>Sphaeroforma</taxon>
    </lineage>
</organism>
<dbReference type="GeneID" id="25906302"/>
<feature type="compositionally biased region" description="Polar residues" evidence="2">
    <location>
        <begin position="183"/>
        <end position="195"/>
    </location>
</feature>
<feature type="domain" description="Impact N-terminal" evidence="3">
    <location>
        <begin position="33"/>
        <end position="139"/>
    </location>
</feature>
<evidence type="ECO:0000313" key="4">
    <source>
        <dbReference type="EMBL" id="KNC81908.1"/>
    </source>
</evidence>
<dbReference type="eggNOG" id="KOG3299">
    <property type="taxonomic scope" value="Eukaryota"/>
</dbReference>
<dbReference type="Gene3D" id="3.30.230.30">
    <property type="entry name" value="Impact, N-terminal domain"/>
    <property type="match status" value="1"/>
</dbReference>
<dbReference type="PANTHER" id="PTHR16301:SF25">
    <property type="entry name" value="PROTEIN IMPACT"/>
    <property type="match status" value="1"/>
</dbReference>
<dbReference type="PANTHER" id="PTHR16301">
    <property type="entry name" value="IMPACT-RELATED"/>
    <property type="match status" value="1"/>
</dbReference>
<reference evidence="4 5" key="1">
    <citation type="submission" date="2011-02" db="EMBL/GenBank/DDBJ databases">
        <title>The Genome Sequence of Sphaeroforma arctica JP610.</title>
        <authorList>
            <consortium name="The Broad Institute Genome Sequencing Platform"/>
            <person name="Russ C."/>
            <person name="Cuomo C."/>
            <person name="Young S.K."/>
            <person name="Zeng Q."/>
            <person name="Gargeya S."/>
            <person name="Alvarado L."/>
            <person name="Berlin A."/>
            <person name="Chapman S.B."/>
            <person name="Chen Z."/>
            <person name="Freedman E."/>
            <person name="Gellesch M."/>
            <person name="Goldberg J."/>
            <person name="Griggs A."/>
            <person name="Gujja S."/>
            <person name="Heilman E."/>
            <person name="Heiman D."/>
            <person name="Howarth C."/>
            <person name="Mehta T."/>
            <person name="Neiman D."/>
            <person name="Pearson M."/>
            <person name="Roberts A."/>
            <person name="Saif S."/>
            <person name="Shea T."/>
            <person name="Shenoy N."/>
            <person name="Sisk P."/>
            <person name="Stolte C."/>
            <person name="Sykes S."/>
            <person name="White J."/>
            <person name="Yandava C."/>
            <person name="Burger G."/>
            <person name="Gray M.W."/>
            <person name="Holland P.W.H."/>
            <person name="King N."/>
            <person name="Lang F.B.F."/>
            <person name="Roger A.J."/>
            <person name="Ruiz-Trillo I."/>
            <person name="Haas B."/>
            <person name="Nusbaum C."/>
            <person name="Birren B."/>
        </authorList>
    </citation>
    <scope>NUCLEOTIDE SEQUENCE [LARGE SCALE GENOMIC DNA]</scope>
    <source>
        <strain evidence="4 5">JP610</strain>
    </source>
</reference>
<dbReference type="GO" id="GO:0005737">
    <property type="term" value="C:cytoplasm"/>
    <property type="evidence" value="ECO:0007669"/>
    <property type="project" value="TreeGrafter"/>
</dbReference>
<comment type="similarity">
    <text evidence="1">Belongs to the IMPACT family.</text>
</comment>
<dbReference type="STRING" id="667725.A0A0L0G134"/>
<keyword evidence="5" id="KW-1185">Reference proteome</keyword>